<dbReference type="Gene3D" id="3.30.2310.20">
    <property type="entry name" value="RelE-like"/>
    <property type="match status" value="1"/>
</dbReference>
<reference evidence="1 2" key="1">
    <citation type="submission" date="2023-07" db="EMBL/GenBank/DDBJ databases">
        <title>Sequencing the genomes of 1000 actinobacteria strains.</title>
        <authorList>
            <person name="Klenk H.-P."/>
        </authorList>
    </citation>
    <scope>NUCLEOTIDE SEQUENCE [LARGE SCALE GENOMIC DNA]</scope>
    <source>
        <strain evidence="1 2">DSM 17163</strain>
    </source>
</reference>
<gene>
    <name evidence="1" type="ORF">J2S70_001492</name>
</gene>
<evidence type="ECO:0000313" key="2">
    <source>
        <dbReference type="Proteomes" id="UP001243212"/>
    </source>
</evidence>
<dbReference type="SUPFAM" id="SSF143011">
    <property type="entry name" value="RelE-like"/>
    <property type="match status" value="1"/>
</dbReference>
<evidence type="ECO:0000313" key="1">
    <source>
        <dbReference type="EMBL" id="MDP9806910.1"/>
    </source>
</evidence>
<name>A0ABT9NI82_9ACTO</name>
<dbReference type="EMBL" id="JAUSQX010000001">
    <property type="protein sequence ID" value="MDP9806910.1"/>
    <property type="molecule type" value="Genomic_DNA"/>
</dbReference>
<dbReference type="InterPro" id="IPR035093">
    <property type="entry name" value="RelE/ParE_toxin_dom_sf"/>
</dbReference>
<keyword evidence="1" id="KW-0378">Hydrolase</keyword>
<dbReference type="Pfam" id="PF15738">
    <property type="entry name" value="YafQ_toxin"/>
    <property type="match status" value="1"/>
</dbReference>
<sequence>MLIPEYTSSFRKDVKAFQRKHVGMAPLREVMEFILENTDEAKETLRRRFNAHLLKGSRGGSNECHVANSRNWLLIWKRGTASLFFSALVLTISSFDEIRQPTNVYLAHW</sequence>
<dbReference type="Proteomes" id="UP001243212">
    <property type="component" value="Unassembled WGS sequence"/>
</dbReference>
<proteinExistence type="predicted"/>
<dbReference type="InterPro" id="IPR004386">
    <property type="entry name" value="Toxin_YafQ-like"/>
</dbReference>
<dbReference type="GO" id="GO:0016787">
    <property type="term" value="F:hydrolase activity"/>
    <property type="evidence" value="ECO:0007669"/>
    <property type="project" value="UniProtKB-KW"/>
</dbReference>
<dbReference type="RefSeq" id="WP_407702639.1">
    <property type="nucleotide sequence ID" value="NZ_JAUSQX010000001.1"/>
</dbReference>
<comment type="caution">
    <text evidence="1">The sequence shown here is derived from an EMBL/GenBank/DDBJ whole genome shotgun (WGS) entry which is preliminary data.</text>
</comment>
<keyword evidence="2" id="KW-1185">Reference proteome</keyword>
<dbReference type="EC" id="3.1.-.-" evidence="1"/>
<protein>
    <submittedName>
        <fullName evidence="1">mRNA interferase YafQ</fullName>
        <ecNumber evidence="1">3.1.-.-</ecNumber>
    </submittedName>
</protein>
<accession>A0ABT9NI82</accession>
<organism evidence="1 2">
    <name type="scientific">Trueperella bonasi</name>
    <dbReference type="NCBI Taxonomy" id="312286"/>
    <lineage>
        <taxon>Bacteria</taxon>
        <taxon>Bacillati</taxon>
        <taxon>Actinomycetota</taxon>
        <taxon>Actinomycetes</taxon>
        <taxon>Actinomycetales</taxon>
        <taxon>Actinomycetaceae</taxon>
        <taxon>Trueperella</taxon>
    </lineage>
</organism>